<accession>A0A1Y1YFQ7</accession>
<keyword evidence="2" id="KW-1185">Reference proteome</keyword>
<comment type="caution">
    <text evidence="1">The sequence shown here is derived from an EMBL/GenBank/DDBJ whole genome shotgun (WGS) entry which is preliminary data.</text>
</comment>
<dbReference type="InParanoid" id="A0A1Y1YFQ7"/>
<proteinExistence type="predicted"/>
<protein>
    <submittedName>
        <fullName evidence="1">Uncharacterized protein</fullName>
    </submittedName>
</protein>
<gene>
    <name evidence="1" type="ORF">K493DRAFT_314319</name>
</gene>
<sequence length="113" mass="12788">MPSCKQVSLHKTSINQVEAWVPTNPSPEREGISVALAHATLNSTHLETLSSSLKRMVYGGTCKESRQVGEKCPQSEYYSFPRYEVLELDSEHYEIKPSRKGTPITYLLELFNL</sequence>
<dbReference type="AlphaFoldDB" id="A0A1Y1YFQ7"/>
<evidence type="ECO:0000313" key="2">
    <source>
        <dbReference type="Proteomes" id="UP000193498"/>
    </source>
</evidence>
<dbReference type="EMBL" id="MCFE01000145">
    <property type="protein sequence ID" value="ORX96815.1"/>
    <property type="molecule type" value="Genomic_DNA"/>
</dbReference>
<name>A0A1Y1YFQ7_9FUNG</name>
<dbReference type="Proteomes" id="UP000193498">
    <property type="component" value="Unassembled WGS sequence"/>
</dbReference>
<organism evidence="1 2">
    <name type="scientific">Basidiobolus meristosporus CBS 931.73</name>
    <dbReference type="NCBI Taxonomy" id="1314790"/>
    <lineage>
        <taxon>Eukaryota</taxon>
        <taxon>Fungi</taxon>
        <taxon>Fungi incertae sedis</taxon>
        <taxon>Zoopagomycota</taxon>
        <taxon>Entomophthoromycotina</taxon>
        <taxon>Basidiobolomycetes</taxon>
        <taxon>Basidiobolales</taxon>
        <taxon>Basidiobolaceae</taxon>
        <taxon>Basidiobolus</taxon>
    </lineage>
</organism>
<reference evidence="1 2" key="1">
    <citation type="submission" date="2016-07" db="EMBL/GenBank/DDBJ databases">
        <title>Pervasive Adenine N6-methylation of Active Genes in Fungi.</title>
        <authorList>
            <consortium name="DOE Joint Genome Institute"/>
            <person name="Mondo S.J."/>
            <person name="Dannebaum R.O."/>
            <person name="Kuo R.C."/>
            <person name="Labutti K."/>
            <person name="Haridas S."/>
            <person name="Kuo A."/>
            <person name="Salamov A."/>
            <person name="Ahrendt S.R."/>
            <person name="Lipzen A."/>
            <person name="Sullivan W."/>
            <person name="Andreopoulos W.B."/>
            <person name="Clum A."/>
            <person name="Lindquist E."/>
            <person name="Daum C."/>
            <person name="Ramamoorthy G.K."/>
            <person name="Gryganskyi A."/>
            <person name="Culley D."/>
            <person name="Magnuson J.K."/>
            <person name="James T.Y."/>
            <person name="O'Malley M.A."/>
            <person name="Stajich J.E."/>
            <person name="Spatafora J.W."/>
            <person name="Visel A."/>
            <person name="Grigoriev I.V."/>
        </authorList>
    </citation>
    <scope>NUCLEOTIDE SEQUENCE [LARGE SCALE GENOMIC DNA]</scope>
    <source>
        <strain evidence="1 2">CBS 931.73</strain>
    </source>
</reference>
<evidence type="ECO:0000313" key="1">
    <source>
        <dbReference type="EMBL" id="ORX96815.1"/>
    </source>
</evidence>